<dbReference type="RefSeq" id="WP_184284263.1">
    <property type="nucleotide sequence ID" value="NZ_BAAAPG010000001.1"/>
</dbReference>
<dbReference type="AlphaFoldDB" id="A0A7W9FCH3"/>
<name>A0A7W9FCH3_9MICO</name>
<gene>
    <name evidence="2" type="ORF">HD600_002687</name>
</gene>
<keyword evidence="3" id="KW-1185">Reference proteome</keyword>
<dbReference type="EMBL" id="JACHMU010000001">
    <property type="protein sequence ID" value="MBB5744190.1"/>
    <property type="molecule type" value="Genomic_DNA"/>
</dbReference>
<proteinExistence type="predicted"/>
<accession>A0A7W9FCH3</accession>
<feature type="region of interest" description="Disordered" evidence="1">
    <location>
        <begin position="1"/>
        <end position="51"/>
    </location>
</feature>
<protein>
    <submittedName>
        <fullName evidence="2">Uncharacterized protein</fullName>
    </submittedName>
</protein>
<sequence length="51" mass="5431">MVNTTNPQDDDRETVIGIDPDMNIGDQDPAAAESAEEDEDEDGDVALADLP</sequence>
<evidence type="ECO:0000313" key="2">
    <source>
        <dbReference type="EMBL" id="MBB5744190.1"/>
    </source>
</evidence>
<evidence type="ECO:0000313" key="3">
    <source>
        <dbReference type="Proteomes" id="UP000517712"/>
    </source>
</evidence>
<feature type="compositionally biased region" description="Acidic residues" evidence="1">
    <location>
        <begin position="34"/>
        <end position="44"/>
    </location>
</feature>
<dbReference type="Proteomes" id="UP000517712">
    <property type="component" value="Unassembled WGS sequence"/>
</dbReference>
<organism evidence="2 3">
    <name type="scientific">Microbacterium ginsengiterrae</name>
    <dbReference type="NCBI Taxonomy" id="546115"/>
    <lineage>
        <taxon>Bacteria</taxon>
        <taxon>Bacillati</taxon>
        <taxon>Actinomycetota</taxon>
        <taxon>Actinomycetes</taxon>
        <taxon>Micrococcales</taxon>
        <taxon>Microbacteriaceae</taxon>
        <taxon>Microbacterium</taxon>
    </lineage>
</organism>
<evidence type="ECO:0000256" key="1">
    <source>
        <dbReference type="SAM" id="MobiDB-lite"/>
    </source>
</evidence>
<reference evidence="2 3" key="1">
    <citation type="submission" date="2020-08" db="EMBL/GenBank/DDBJ databases">
        <title>Sequencing the genomes of 1000 actinobacteria strains.</title>
        <authorList>
            <person name="Klenk H.-P."/>
        </authorList>
    </citation>
    <scope>NUCLEOTIDE SEQUENCE [LARGE SCALE GENOMIC DNA]</scope>
    <source>
        <strain evidence="2 3">DSM 24823</strain>
    </source>
</reference>
<comment type="caution">
    <text evidence="2">The sequence shown here is derived from an EMBL/GenBank/DDBJ whole genome shotgun (WGS) entry which is preliminary data.</text>
</comment>